<reference evidence="2 4" key="2">
    <citation type="journal article" date="2013" name="Nature">
        <title>Insights into bilaterian evolution from three spiralian genomes.</title>
        <authorList>
            <person name="Simakov O."/>
            <person name="Marletaz F."/>
            <person name="Cho S.J."/>
            <person name="Edsinger-Gonzales E."/>
            <person name="Havlak P."/>
            <person name="Hellsten U."/>
            <person name="Kuo D.H."/>
            <person name="Larsson T."/>
            <person name="Lv J."/>
            <person name="Arendt D."/>
            <person name="Savage R."/>
            <person name="Osoegawa K."/>
            <person name="de Jong P."/>
            <person name="Grimwood J."/>
            <person name="Chapman J.A."/>
            <person name="Shapiro H."/>
            <person name="Aerts A."/>
            <person name="Otillar R.P."/>
            <person name="Terry A.Y."/>
            <person name="Boore J.L."/>
            <person name="Grigoriev I.V."/>
            <person name="Lindberg D.R."/>
            <person name="Seaver E.C."/>
            <person name="Weisblat D.A."/>
            <person name="Putnam N.H."/>
            <person name="Rokhsar D.S."/>
        </authorList>
    </citation>
    <scope>NUCLEOTIDE SEQUENCE</scope>
</reference>
<dbReference type="EMBL" id="AMQM01003036">
    <property type="status" value="NOT_ANNOTATED_CDS"/>
    <property type="molecule type" value="Genomic_DNA"/>
</dbReference>
<sequence length="103" mass="11053">MATTNSFLLLLLLLISLTAGVTLGQDSLTSSSTSSSYGAELLIEDLYDALSSAKSLVGSLEKAMFMIGSIVQHDDKKKSPYSLSTYGKRHYDPLGTGGRFGRR</sequence>
<dbReference type="CTD" id="20202445"/>
<dbReference type="EMBL" id="KB096023">
    <property type="protein sequence ID" value="ESO08761.1"/>
    <property type="molecule type" value="Genomic_DNA"/>
</dbReference>
<feature type="signal peptide" evidence="1">
    <location>
        <begin position="1"/>
        <end position="24"/>
    </location>
</feature>
<evidence type="ECO:0000313" key="2">
    <source>
        <dbReference type="EMBL" id="ESO08761.1"/>
    </source>
</evidence>
<dbReference type="AlphaFoldDB" id="T1F0U5"/>
<dbReference type="GeneID" id="20202445"/>
<dbReference type="RefSeq" id="XP_009012783.1">
    <property type="nucleotide sequence ID" value="XM_009014535.1"/>
</dbReference>
<evidence type="ECO:0000256" key="1">
    <source>
        <dbReference type="SAM" id="SignalP"/>
    </source>
</evidence>
<dbReference type="Proteomes" id="UP000015101">
    <property type="component" value="Unassembled WGS sequence"/>
</dbReference>
<accession>T1F0U5</accession>
<reference evidence="4" key="1">
    <citation type="submission" date="2012-12" db="EMBL/GenBank/DDBJ databases">
        <authorList>
            <person name="Hellsten U."/>
            <person name="Grimwood J."/>
            <person name="Chapman J.A."/>
            <person name="Shapiro H."/>
            <person name="Aerts A."/>
            <person name="Otillar R.P."/>
            <person name="Terry A.Y."/>
            <person name="Boore J.L."/>
            <person name="Simakov O."/>
            <person name="Marletaz F."/>
            <person name="Cho S.-J."/>
            <person name="Edsinger-Gonzales E."/>
            <person name="Havlak P."/>
            <person name="Kuo D.-H."/>
            <person name="Larsson T."/>
            <person name="Lv J."/>
            <person name="Arendt D."/>
            <person name="Savage R."/>
            <person name="Osoegawa K."/>
            <person name="de Jong P."/>
            <person name="Lindberg D.R."/>
            <person name="Seaver E.C."/>
            <person name="Weisblat D.A."/>
            <person name="Putnam N.H."/>
            <person name="Grigoriev I.V."/>
            <person name="Rokhsar D.S."/>
        </authorList>
    </citation>
    <scope>NUCLEOTIDE SEQUENCE</scope>
</reference>
<reference evidence="3" key="3">
    <citation type="submission" date="2015-06" db="UniProtKB">
        <authorList>
            <consortium name="EnsemblMetazoa"/>
        </authorList>
    </citation>
    <scope>IDENTIFICATION</scope>
</reference>
<organism evidence="3 4">
    <name type="scientific">Helobdella robusta</name>
    <name type="common">Californian leech</name>
    <dbReference type="NCBI Taxonomy" id="6412"/>
    <lineage>
        <taxon>Eukaryota</taxon>
        <taxon>Metazoa</taxon>
        <taxon>Spiralia</taxon>
        <taxon>Lophotrochozoa</taxon>
        <taxon>Annelida</taxon>
        <taxon>Clitellata</taxon>
        <taxon>Hirudinea</taxon>
        <taxon>Rhynchobdellida</taxon>
        <taxon>Glossiphoniidae</taxon>
        <taxon>Helobdella</taxon>
    </lineage>
</organism>
<keyword evidence="4" id="KW-1185">Reference proteome</keyword>
<keyword evidence="1" id="KW-0732">Signal</keyword>
<evidence type="ECO:0000313" key="3">
    <source>
        <dbReference type="EnsemblMetazoa" id="HelroP168661"/>
    </source>
</evidence>
<name>T1F0U5_HELRO</name>
<proteinExistence type="predicted"/>
<feature type="chain" id="PRO_5010980184" evidence="1">
    <location>
        <begin position="25"/>
        <end position="103"/>
    </location>
</feature>
<evidence type="ECO:0000313" key="4">
    <source>
        <dbReference type="Proteomes" id="UP000015101"/>
    </source>
</evidence>
<protein>
    <submittedName>
        <fullName evidence="2 3">Uncharacterized protein</fullName>
    </submittedName>
</protein>
<dbReference type="KEGG" id="hro:HELRODRAFT_168661"/>
<gene>
    <name evidence="3" type="primary">20202445</name>
    <name evidence="2" type="ORF">HELRODRAFT_168661</name>
</gene>
<dbReference type="InParanoid" id="T1F0U5"/>
<dbReference type="EnsemblMetazoa" id="HelroT168661">
    <property type="protein sequence ID" value="HelroP168661"/>
    <property type="gene ID" value="HelroG168661"/>
</dbReference>
<dbReference type="HOGENOM" id="CLU_2266597_0_0_1"/>